<dbReference type="SUPFAM" id="SSF53597">
    <property type="entry name" value="Dihydrofolate reductase-like"/>
    <property type="match status" value="1"/>
</dbReference>
<comment type="caution">
    <text evidence="2">The sequence shown here is derived from an EMBL/GenBank/DDBJ whole genome shotgun (WGS) entry which is preliminary data.</text>
</comment>
<feature type="domain" description="Bacterial bifunctional deaminase-reductase C-terminal" evidence="1">
    <location>
        <begin position="2"/>
        <end position="180"/>
    </location>
</feature>
<protein>
    <submittedName>
        <fullName evidence="2">Dihydrofolate reductase family protein</fullName>
    </submittedName>
</protein>
<dbReference type="EMBL" id="JALPRF010000001">
    <property type="protein sequence ID" value="MCK8490872.1"/>
    <property type="molecule type" value="Genomic_DNA"/>
</dbReference>
<name>A0ABT0HFC3_9BACT</name>
<dbReference type="Gene3D" id="3.40.430.10">
    <property type="entry name" value="Dihydrofolate Reductase, subunit A"/>
    <property type="match status" value="1"/>
</dbReference>
<dbReference type="PANTHER" id="PTHR38011">
    <property type="entry name" value="DIHYDROFOLATE REDUCTASE FAMILY PROTEIN (AFU_ORTHOLOGUE AFUA_8G06820)"/>
    <property type="match status" value="1"/>
</dbReference>
<dbReference type="InterPro" id="IPR050765">
    <property type="entry name" value="Riboflavin_Biosynth_HTPR"/>
</dbReference>
<accession>A0ABT0HFC3</accession>
<evidence type="ECO:0000313" key="3">
    <source>
        <dbReference type="Proteomes" id="UP001202180"/>
    </source>
</evidence>
<proteinExistence type="predicted"/>
<reference evidence="2 3" key="1">
    <citation type="submission" date="2022-04" db="EMBL/GenBank/DDBJ databases">
        <title>Spirosoma sp. strain RP8 genome sequencing and assembly.</title>
        <authorList>
            <person name="Jung Y."/>
        </authorList>
    </citation>
    <scope>NUCLEOTIDE SEQUENCE [LARGE SCALE GENOMIC DNA]</scope>
    <source>
        <strain evidence="2 3">RP8</strain>
    </source>
</reference>
<evidence type="ECO:0000259" key="1">
    <source>
        <dbReference type="Pfam" id="PF01872"/>
    </source>
</evidence>
<organism evidence="2 3">
    <name type="scientific">Spirosoma liriopis</name>
    <dbReference type="NCBI Taxonomy" id="2937440"/>
    <lineage>
        <taxon>Bacteria</taxon>
        <taxon>Pseudomonadati</taxon>
        <taxon>Bacteroidota</taxon>
        <taxon>Cytophagia</taxon>
        <taxon>Cytophagales</taxon>
        <taxon>Cytophagaceae</taxon>
        <taxon>Spirosoma</taxon>
    </lineage>
</organism>
<dbReference type="InterPro" id="IPR024072">
    <property type="entry name" value="DHFR-like_dom_sf"/>
</dbReference>
<sequence>MRKVKLQMQLSLDGFVAGPNGEMDWLVWNWDDTLNQYVTDLTESVDCILLGRNLAQGFIPAWASRAQNPETADAGTHKMNDLPKVVFSKTLDTVEWTNVTLANGDITEEVNQLKQLPGKDLILYGGAELASSFIQRGLIDEYHLFINPTALGSGMTIFKKLTDRLSLRLIKSQSFSCGIVALHYEPVRDSIA</sequence>
<dbReference type="PANTHER" id="PTHR38011:SF11">
    <property type="entry name" value="2,5-DIAMINO-6-RIBOSYLAMINO-4(3H)-PYRIMIDINONE 5'-PHOSPHATE REDUCTASE"/>
    <property type="match status" value="1"/>
</dbReference>
<dbReference type="RefSeq" id="WP_248475699.1">
    <property type="nucleotide sequence ID" value="NZ_JALPRF010000001.1"/>
</dbReference>
<gene>
    <name evidence="2" type="ORF">M0L20_03345</name>
</gene>
<keyword evidence="3" id="KW-1185">Reference proteome</keyword>
<evidence type="ECO:0000313" key="2">
    <source>
        <dbReference type="EMBL" id="MCK8490872.1"/>
    </source>
</evidence>
<dbReference type="InterPro" id="IPR002734">
    <property type="entry name" value="RibDG_C"/>
</dbReference>
<dbReference type="Pfam" id="PF01872">
    <property type="entry name" value="RibD_C"/>
    <property type="match status" value="1"/>
</dbReference>
<dbReference type="Proteomes" id="UP001202180">
    <property type="component" value="Unassembled WGS sequence"/>
</dbReference>